<evidence type="ECO:0000256" key="2">
    <source>
        <dbReference type="SAM" id="Phobius"/>
    </source>
</evidence>
<evidence type="ECO:0008006" key="5">
    <source>
        <dbReference type="Google" id="ProtNLM"/>
    </source>
</evidence>
<keyword evidence="2" id="KW-0472">Membrane</keyword>
<feature type="region of interest" description="Disordered" evidence="1">
    <location>
        <begin position="254"/>
        <end position="317"/>
    </location>
</feature>
<proteinExistence type="predicted"/>
<feature type="region of interest" description="Disordered" evidence="1">
    <location>
        <begin position="380"/>
        <end position="400"/>
    </location>
</feature>
<protein>
    <recommendedName>
        <fullName evidence="5">Transmembrane protein</fullName>
    </recommendedName>
</protein>
<dbReference type="KEGG" id="snep:Enr13x_34910"/>
<dbReference type="EMBL" id="CP037423">
    <property type="protein sequence ID" value="QDV43634.1"/>
    <property type="molecule type" value="Genomic_DNA"/>
</dbReference>
<feature type="transmembrane region" description="Helical" evidence="2">
    <location>
        <begin position="223"/>
        <end position="245"/>
    </location>
</feature>
<evidence type="ECO:0000256" key="1">
    <source>
        <dbReference type="SAM" id="MobiDB-lite"/>
    </source>
</evidence>
<keyword evidence="2" id="KW-0812">Transmembrane</keyword>
<reference evidence="3 4" key="1">
    <citation type="submission" date="2019-03" db="EMBL/GenBank/DDBJ databases">
        <title>Deep-cultivation of Planctomycetes and their phenomic and genomic characterization uncovers novel biology.</title>
        <authorList>
            <person name="Wiegand S."/>
            <person name="Jogler M."/>
            <person name="Boedeker C."/>
            <person name="Pinto D."/>
            <person name="Vollmers J."/>
            <person name="Rivas-Marin E."/>
            <person name="Kohn T."/>
            <person name="Peeters S.H."/>
            <person name="Heuer A."/>
            <person name="Rast P."/>
            <person name="Oberbeckmann S."/>
            <person name="Bunk B."/>
            <person name="Jeske O."/>
            <person name="Meyerdierks A."/>
            <person name="Storesund J.E."/>
            <person name="Kallscheuer N."/>
            <person name="Luecker S."/>
            <person name="Lage O.M."/>
            <person name="Pohl T."/>
            <person name="Merkel B.J."/>
            <person name="Hornburger P."/>
            <person name="Mueller R.-W."/>
            <person name="Bruemmer F."/>
            <person name="Labrenz M."/>
            <person name="Spormann A.M."/>
            <person name="Op den Camp H."/>
            <person name="Overmann J."/>
            <person name="Amann R."/>
            <person name="Jetten M.S.M."/>
            <person name="Mascher T."/>
            <person name="Medema M.H."/>
            <person name="Devos D.P."/>
            <person name="Kaster A.-K."/>
            <person name="Ovreas L."/>
            <person name="Rohde M."/>
            <person name="Galperin M.Y."/>
            <person name="Jogler C."/>
        </authorList>
    </citation>
    <scope>NUCLEOTIDE SEQUENCE [LARGE SCALE GENOMIC DNA]</scope>
    <source>
        <strain evidence="3 4">Enr13</strain>
    </source>
</reference>
<feature type="compositionally biased region" description="Polar residues" evidence="1">
    <location>
        <begin position="1"/>
        <end position="15"/>
    </location>
</feature>
<evidence type="ECO:0000313" key="4">
    <source>
        <dbReference type="Proteomes" id="UP000319004"/>
    </source>
</evidence>
<sequence>MSPSSPDASNRSGSVNVPAAMSSPGKRHRRPGDALPPQTAADAGDESVASLVRRLGTPPPDLAAQLARRFHDACRQRLADGEPIAAIDLEDWTINRHGDLVYTGNPPAADQATRDLEALTAQFQQQLSVPRPAIARRRSSNRSRIRVDRVPFESDNHVDQQAAVAKQSLALSSIEQARREKLIERFTASLADRFGEASLAPPEVNEERIRHSKPQPIARDRRFNWNLVLGVGSAAIAIALIGTAIRINQIRSQRAENRARQTPTVKQPVTSSDGQRPGPAEPAHVFEATTPPTAQVAEPETSRTPHVVPSPSIDRQDGQANEAAKLLFTADSIIERQRHRGGFDVMDDLDDLVASSVAGDPMDKPDSAVAIAIDPLKTPEIERPSRSSSFTFSKDETAGETLESVLSAETSEQDVAEVSQQTRPSNDRFVQLPRSGDSESETVIAPSTPPIERIEFPSPVSIALSGAQTDDTRDLINQTNGNPIAQLIRTGPDTLFRWSDDAARDGLSQKLLHGRMALSGGDSVYLRPSIETDPYPISLAPSQWRPSWPLGAPLLPSVSRLEIDLSVPDSIDLAWHTPFDPARPHHGSAIAILTPTDGETVAIAVRLDIDCSRRLSCRLILGRRLDPALDWMKLSQASFAAEQASLTEHHRKLQMQRGLFEQRYSSANQMERRMMRKSRDSLDAAIERSEVILERLKLLEELASATQQHVKLHLHAFVQWPDAAQTLLRTTNPDAVP</sequence>
<dbReference type="Proteomes" id="UP000319004">
    <property type="component" value="Chromosome"/>
</dbReference>
<dbReference type="AlphaFoldDB" id="A0A518HS37"/>
<dbReference type="RefSeq" id="WP_145387887.1">
    <property type="nucleotide sequence ID" value="NZ_CP037423.1"/>
</dbReference>
<feature type="region of interest" description="Disordered" evidence="1">
    <location>
        <begin position="1"/>
        <end position="47"/>
    </location>
</feature>
<keyword evidence="2" id="KW-1133">Transmembrane helix</keyword>
<accession>A0A518HS37</accession>
<dbReference type="OrthoDB" id="281128at2"/>
<organism evidence="3 4">
    <name type="scientific">Stieleria neptunia</name>
    <dbReference type="NCBI Taxonomy" id="2527979"/>
    <lineage>
        <taxon>Bacteria</taxon>
        <taxon>Pseudomonadati</taxon>
        <taxon>Planctomycetota</taxon>
        <taxon>Planctomycetia</taxon>
        <taxon>Pirellulales</taxon>
        <taxon>Pirellulaceae</taxon>
        <taxon>Stieleria</taxon>
    </lineage>
</organism>
<evidence type="ECO:0000313" key="3">
    <source>
        <dbReference type="EMBL" id="QDV43634.1"/>
    </source>
</evidence>
<keyword evidence="4" id="KW-1185">Reference proteome</keyword>
<name>A0A518HS37_9BACT</name>
<gene>
    <name evidence="3" type="ORF">Enr13x_34910</name>
</gene>
<feature type="compositionally biased region" description="Polar residues" evidence="1">
    <location>
        <begin position="260"/>
        <end position="274"/>
    </location>
</feature>